<dbReference type="PANTHER" id="PTHR43537:SF5">
    <property type="entry name" value="UXU OPERON TRANSCRIPTIONAL REGULATOR"/>
    <property type="match status" value="1"/>
</dbReference>
<proteinExistence type="predicted"/>
<dbReference type="InterPro" id="IPR011711">
    <property type="entry name" value="GntR_C"/>
</dbReference>
<dbReference type="GO" id="GO:0003700">
    <property type="term" value="F:DNA-binding transcription factor activity"/>
    <property type="evidence" value="ECO:0007669"/>
    <property type="project" value="InterPro"/>
</dbReference>
<keyword evidence="3" id="KW-0804">Transcription</keyword>
<dbReference type="SUPFAM" id="SSF46785">
    <property type="entry name" value="Winged helix' DNA-binding domain"/>
    <property type="match status" value="1"/>
</dbReference>
<keyword evidence="2 5" id="KW-0238">DNA-binding</keyword>
<dbReference type="PANTHER" id="PTHR43537">
    <property type="entry name" value="TRANSCRIPTIONAL REGULATOR, GNTR FAMILY"/>
    <property type="match status" value="1"/>
</dbReference>
<dbReference type="OrthoDB" id="1040417at2"/>
<evidence type="ECO:0000256" key="1">
    <source>
        <dbReference type="ARBA" id="ARBA00023015"/>
    </source>
</evidence>
<dbReference type="EMBL" id="FONW01000005">
    <property type="protein sequence ID" value="SFF34864.1"/>
    <property type="molecule type" value="Genomic_DNA"/>
</dbReference>
<dbReference type="Gene3D" id="1.20.120.530">
    <property type="entry name" value="GntR ligand-binding domain-like"/>
    <property type="match status" value="1"/>
</dbReference>
<dbReference type="Gene3D" id="1.10.10.10">
    <property type="entry name" value="Winged helix-like DNA-binding domain superfamily/Winged helix DNA-binding domain"/>
    <property type="match status" value="1"/>
</dbReference>
<accession>A0A1I2HXU6</accession>
<reference evidence="6 8" key="2">
    <citation type="submission" date="2019-03" db="EMBL/GenBank/DDBJ databases">
        <title>Freshwater and sediment microbial communities from various areas in North America, analyzing microbe dynamics in response to fracking.</title>
        <authorList>
            <person name="Lamendella R."/>
        </authorList>
    </citation>
    <scope>NUCLEOTIDE SEQUENCE [LARGE SCALE GENOMIC DNA]</scope>
    <source>
        <strain evidence="6 8">114D</strain>
    </source>
</reference>
<sequence>MSTEDLSTLLQAVDTRSLVDKVEMNLIEFFIKKELQPGDSIPKEMELVNTMGVSRTVIRESLNRLKTMGIIESKKHKGTIIKSPDLSVLLQKSMIPHILDNSTLKDIFELRLVLEIGMGDLIFRRITPKDIEELEAIVDEEPEFSEDILFDISHEIKFHGKLYEITGNETLRNFQQILLPVFNYVYDSGLIHKPIENKRYISHKGIVDTLKNGSPDEFRMAMRKHLENHFQRIFTLEQHGKKDSVSTDSK</sequence>
<evidence type="ECO:0000256" key="3">
    <source>
        <dbReference type="ARBA" id="ARBA00023163"/>
    </source>
</evidence>
<evidence type="ECO:0000259" key="4">
    <source>
        <dbReference type="PROSITE" id="PS50949"/>
    </source>
</evidence>
<feature type="domain" description="HTH gntR-type" evidence="4">
    <location>
        <begin position="16"/>
        <end position="84"/>
    </location>
</feature>
<protein>
    <submittedName>
        <fullName evidence="6">DNA-binding FadR family transcriptional regulator</fullName>
    </submittedName>
    <submittedName>
        <fullName evidence="5">DNA-binding transcriptional regulator, FadR family</fullName>
    </submittedName>
</protein>
<dbReference type="InterPro" id="IPR008920">
    <property type="entry name" value="TF_FadR/GntR_C"/>
</dbReference>
<dbReference type="EMBL" id="SNWI01000001">
    <property type="protein sequence ID" value="TDO05555.1"/>
    <property type="molecule type" value="Genomic_DNA"/>
</dbReference>
<dbReference type="PRINTS" id="PR00035">
    <property type="entry name" value="HTHGNTR"/>
</dbReference>
<dbReference type="InterPro" id="IPR036388">
    <property type="entry name" value="WH-like_DNA-bd_sf"/>
</dbReference>
<dbReference type="SUPFAM" id="SSF48008">
    <property type="entry name" value="GntR ligand-binding domain-like"/>
    <property type="match status" value="1"/>
</dbReference>
<dbReference type="AlphaFoldDB" id="A0A1I2HXU6"/>
<evidence type="ECO:0000313" key="7">
    <source>
        <dbReference type="Proteomes" id="UP000198964"/>
    </source>
</evidence>
<dbReference type="Proteomes" id="UP000294848">
    <property type="component" value="Unassembled WGS sequence"/>
</dbReference>
<dbReference type="InterPro" id="IPR036390">
    <property type="entry name" value="WH_DNA-bd_sf"/>
</dbReference>
<dbReference type="Proteomes" id="UP000198964">
    <property type="component" value="Unassembled WGS sequence"/>
</dbReference>
<reference evidence="5 7" key="1">
    <citation type="submission" date="2016-10" db="EMBL/GenBank/DDBJ databases">
        <authorList>
            <person name="de Groot N.N."/>
        </authorList>
    </citation>
    <scope>NUCLEOTIDE SEQUENCE [LARGE SCALE GENOMIC DNA]</scope>
    <source>
        <strain evidence="5 7">CGMCC 1.9156</strain>
    </source>
</reference>
<dbReference type="PROSITE" id="PS50949">
    <property type="entry name" value="HTH_GNTR"/>
    <property type="match status" value="1"/>
</dbReference>
<evidence type="ECO:0000256" key="2">
    <source>
        <dbReference type="ARBA" id="ARBA00023125"/>
    </source>
</evidence>
<evidence type="ECO:0000313" key="8">
    <source>
        <dbReference type="Proteomes" id="UP000294848"/>
    </source>
</evidence>
<dbReference type="SMART" id="SM00345">
    <property type="entry name" value="HTH_GNTR"/>
    <property type="match status" value="1"/>
</dbReference>
<dbReference type="InterPro" id="IPR000524">
    <property type="entry name" value="Tscrpt_reg_HTH_GntR"/>
</dbReference>
<dbReference type="GO" id="GO:0003677">
    <property type="term" value="F:DNA binding"/>
    <property type="evidence" value="ECO:0007669"/>
    <property type="project" value="UniProtKB-KW"/>
</dbReference>
<keyword evidence="1" id="KW-0805">Transcription regulation</keyword>
<dbReference type="RefSeq" id="WP_093919934.1">
    <property type="nucleotide sequence ID" value="NZ_FONW01000005.1"/>
</dbReference>
<evidence type="ECO:0000313" key="5">
    <source>
        <dbReference type="EMBL" id="SFF34864.1"/>
    </source>
</evidence>
<dbReference type="Pfam" id="PF07729">
    <property type="entry name" value="FCD"/>
    <property type="match status" value="1"/>
</dbReference>
<evidence type="ECO:0000313" key="6">
    <source>
        <dbReference type="EMBL" id="TDO05555.1"/>
    </source>
</evidence>
<dbReference type="STRING" id="655355.SAMN05216283_10511"/>
<organism evidence="5 7">
    <name type="scientific">Sunxiuqinia elliptica</name>
    <dbReference type="NCBI Taxonomy" id="655355"/>
    <lineage>
        <taxon>Bacteria</taxon>
        <taxon>Pseudomonadati</taxon>
        <taxon>Bacteroidota</taxon>
        <taxon>Bacteroidia</taxon>
        <taxon>Marinilabiliales</taxon>
        <taxon>Prolixibacteraceae</taxon>
        <taxon>Sunxiuqinia</taxon>
    </lineage>
</organism>
<dbReference type="CDD" id="cd07377">
    <property type="entry name" value="WHTH_GntR"/>
    <property type="match status" value="1"/>
</dbReference>
<dbReference type="SMART" id="SM00895">
    <property type="entry name" value="FCD"/>
    <property type="match status" value="1"/>
</dbReference>
<gene>
    <name evidence="6" type="ORF">DET52_101917</name>
    <name evidence="5" type="ORF">SAMN05216283_10511</name>
</gene>
<dbReference type="Pfam" id="PF00392">
    <property type="entry name" value="GntR"/>
    <property type="match status" value="1"/>
</dbReference>
<keyword evidence="7" id="KW-1185">Reference proteome</keyword>
<name>A0A1I2HXU6_9BACT</name>